<organism evidence="1 2">
    <name type="scientific">Halocatena marina</name>
    <dbReference type="NCBI Taxonomy" id="2934937"/>
    <lineage>
        <taxon>Archaea</taxon>
        <taxon>Methanobacteriati</taxon>
        <taxon>Methanobacteriota</taxon>
        <taxon>Stenosarchaea group</taxon>
        <taxon>Halobacteria</taxon>
        <taxon>Halobacteriales</taxon>
        <taxon>Natronomonadaceae</taxon>
        <taxon>Halocatena</taxon>
    </lineage>
</organism>
<name>A0ABD5YQN6_9EURY</name>
<protein>
    <recommendedName>
        <fullName evidence="3">MarR family transcriptional regulator</fullName>
    </recommendedName>
</protein>
<keyword evidence="2" id="KW-1185">Reference proteome</keyword>
<accession>A0ABD5YQN6</accession>
<dbReference type="SUPFAM" id="SSF46785">
    <property type="entry name" value="Winged helix' DNA-binding domain"/>
    <property type="match status" value="1"/>
</dbReference>
<evidence type="ECO:0008006" key="3">
    <source>
        <dbReference type="Google" id="ProtNLM"/>
    </source>
</evidence>
<evidence type="ECO:0000313" key="2">
    <source>
        <dbReference type="Proteomes" id="UP001596417"/>
    </source>
</evidence>
<comment type="caution">
    <text evidence="1">The sequence shown here is derived from an EMBL/GenBank/DDBJ whole genome shotgun (WGS) entry which is preliminary data.</text>
</comment>
<dbReference type="InterPro" id="IPR036390">
    <property type="entry name" value="WH_DNA-bd_sf"/>
</dbReference>
<dbReference type="EMBL" id="JBHTAX010000001">
    <property type="protein sequence ID" value="MFC7189556.1"/>
    <property type="molecule type" value="Genomic_DNA"/>
</dbReference>
<dbReference type="RefSeq" id="WP_390205027.1">
    <property type="nucleotide sequence ID" value="NZ_JBHSZC010000001.1"/>
</dbReference>
<proteinExistence type="predicted"/>
<gene>
    <name evidence="1" type="ORF">ACFQL7_06615</name>
</gene>
<evidence type="ECO:0000313" key="1">
    <source>
        <dbReference type="EMBL" id="MFC7189556.1"/>
    </source>
</evidence>
<dbReference type="Proteomes" id="UP001596417">
    <property type="component" value="Unassembled WGS sequence"/>
</dbReference>
<dbReference type="AlphaFoldDB" id="A0ABD5YQN6"/>
<reference evidence="1 2" key="1">
    <citation type="journal article" date="2019" name="Int. J. Syst. Evol. Microbiol.">
        <title>The Global Catalogue of Microorganisms (GCM) 10K type strain sequencing project: providing services to taxonomists for standard genome sequencing and annotation.</title>
        <authorList>
            <consortium name="The Broad Institute Genomics Platform"/>
            <consortium name="The Broad Institute Genome Sequencing Center for Infectious Disease"/>
            <person name="Wu L."/>
            <person name="Ma J."/>
        </authorList>
    </citation>
    <scope>NUCLEOTIDE SEQUENCE [LARGE SCALE GENOMIC DNA]</scope>
    <source>
        <strain evidence="1 2">RDMS1</strain>
    </source>
</reference>
<sequence>MSDLDNGMTETMLRMQTLNVVYQTLRASTKSRTVAEIATDCELTESRVESALKYLESNGRVMQEENRYHAESPRFGRLEPVVQFLVWIPHRVLRPFRRIVVNV</sequence>